<keyword evidence="3" id="KW-1185">Reference proteome</keyword>
<feature type="domain" description="Ubiquitin-like" evidence="1">
    <location>
        <begin position="81"/>
        <end position="155"/>
    </location>
</feature>
<protein>
    <submittedName>
        <fullName evidence="2">ISG15 ubiquitin like modifier</fullName>
    </submittedName>
</protein>
<dbReference type="Gene3D" id="3.10.20.90">
    <property type="entry name" value="Phosphatidylinositol 3-kinase Catalytic Subunit, Chain A, domain 1"/>
    <property type="match status" value="2"/>
</dbReference>
<dbReference type="AlphaFoldDB" id="A0A3B1KE83"/>
<dbReference type="PANTHER" id="PTHR10666">
    <property type="entry name" value="UBIQUITIN"/>
    <property type="match status" value="1"/>
</dbReference>
<reference evidence="2" key="4">
    <citation type="submission" date="2025-09" db="UniProtKB">
        <authorList>
            <consortium name="Ensembl"/>
        </authorList>
    </citation>
    <scope>IDENTIFICATION</scope>
</reference>
<sequence>MMMDLSVKLMTGECRSVRVSPGATVGELKHAVAQTFNETLSSIRLATNGLQRTILDNNSAFLSSLGLSNGSTVMLLVRKLFQVFVRNEKGQTKTYDVSEDETVDELKKKIYNKERTPTDQMRLVCNDQQLDSGTLKNYNIQSGSMIQMLLRLRGEDTEPT</sequence>
<dbReference type="STRING" id="7994.ENSAMXP00000052211"/>
<dbReference type="SUPFAM" id="SSF54236">
    <property type="entry name" value="Ubiquitin-like"/>
    <property type="match status" value="2"/>
</dbReference>
<dbReference type="InterPro" id="IPR050158">
    <property type="entry name" value="Ubiquitin_ubiquitin-like"/>
</dbReference>
<dbReference type="GeneTree" id="ENSGT00940000162007"/>
<dbReference type="Ensembl" id="ENSAMXT00000037660.1">
    <property type="protein sequence ID" value="ENSAMXP00000052211.1"/>
    <property type="gene ID" value="ENSAMXG00000030334.1"/>
</dbReference>
<evidence type="ECO:0000313" key="3">
    <source>
        <dbReference type="Proteomes" id="UP000018467"/>
    </source>
</evidence>
<dbReference type="FunCoup" id="A0A3B1KE83">
    <property type="interactions" value="1"/>
</dbReference>
<reference evidence="3" key="1">
    <citation type="submission" date="2013-03" db="EMBL/GenBank/DDBJ databases">
        <authorList>
            <person name="Jeffery W."/>
            <person name="Warren W."/>
            <person name="Wilson R.K."/>
        </authorList>
    </citation>
    <scope>NUCLEOTIDE SEQUENCE</scope>
    <source>
        <strain evidence="3">female</strain>
    </source>
</reference>
<name>A0A3B1KE83_ASTMX</name>
<dbReference type="Proteomes" id="UP000018467">
    <property type="component" value="Unassembled WGS sequence"/>
</dbReference>
<dbReference type="InterPro" id="IPR029071">
    <property type="entry name" value="Ubiquitin-like_domsf"/>
</dbReference>
<proteinExistence type="predicted"/>
<organism evidence="2 3">
    <name type="scientific">Astyanax mexicanus</name>
    <name type="common">Blind cave fish</name>
    <name type="synonym">Astyanax fasciatus mexicanus</name>
    <dbReference type="NCBI Taxonomy" id="7994"/>
    <lineage>
        <taxon>Eukaryota</taxon>
        <taxon>Metazoa</taxon>
        <taxon>Chordata</taxon>
        <taxon>Craniata</taxon>
        <taxon>Vertebrata</taxon>
        <taxon>Euteleostomi</taxon>
        <taxon>Actinopterygii</taxon>
        <taxon>Neopterygii</taxon>
        <taxon>Teleostei</taxon>
        <taxon>Ostariophysi</taxon>
        <taxon>Characiformes</taxon>
        <taxon>Characoidei</taxon>
        <taxon>Acestrorhamphidae</taxon>
        <taxon>Acestrorhamphinae</taxon>
        <taxon>Astyanax</taxon>
    </lineage>
</organism>
<dbReference type="InterPro" id="IPR000626">
    <property type="entry name" value="Ubiquitin-like_dom"/>
</dbReference>
<accession>A0A3B1KE83</accession>
<dbReference type="PROSITE" id="PS50053">
    <property type="entry name" value="UBIQUITIN_2"/>
    <property type="match status" value="2"/>
</dbReference>
<dbReference type="SMART" id="SM00213">
    <property type="entry name" value="UBQ"/>
    <property type="match status" value="2"/>
</dbReference>
<reference evidence="3" key="2">
    <citation type="journal article" date="2014" name="Nat. Commun.">
        <title>The cavefish genome reveals candidate genes for eye loss.</title>
        <authorList>
            <person name="McGaugh S.E."/>
            <person name="Gross J.B."/>
            <person name="Aken B."/>
            <person name="Blin M."/>
            <person name="Borowsky R."/>
            <person name="Chalopin D."/>
            <person name="Hinaux H."/>
            <person name="Jeffery W.R."/>
            <person name="Keene A."/>
            <person name="Ma L."/>
            <person name="Minx P."/>
            <person name="Murphy D."/>
            <person name="O'Quin K.E."/>
            <person name="Retaux S."/>
            <person name="Rohner N."/>
            <person name="Searle S.M."/>
            <person name="Stahl B.A."/>
            <person name="Tabin C."/>
            <person name="Volff J.N."/>
            <person name="Yoshizawa M."/>
            <person name="Warren W.C."/>
        </authorList>
    </citation>
    <scope>NUCLEOTIDE SEQUENCE [LARGE SCALE GENOMIC DNA]</scope>
    <source>
        <strain evidence="3">female</strain>
    </source>
</reference>
<dbReference type="Pfam" id="PF00240">
    <property type="entry name" value="ubiquitin"/>
    <property type="match status" value="2"/>
</dbReference>
<dbReference type="InterPro" id="IPR019956">
    <property type="entry name" value="Ubiquitin_dom"/>
</dbReference>
<evidence type="ECO:0000259" key="1">
    <source>
        <dbReference type="PROSITE" id="PS50053"/>
    </source>
</evidence>
<dbReference type="PRINTS" id="PR00348">
    <property type="entry name" value="UBIQUITIN"/>
</dbReference>
<reference evidence="2" key="3">
    <citation type="submission" date="2025-08" db="UniProtKB">
        <authorList>
            <consortium name="Ensembl"/>
        </authorList>
    </citation>
    <scope>IDENTIFICATION</scope>
</reference>
<dbReference type="Bgee" id="ENSAMXG00000030334">
    <property type="expression patterns" value="Expressed in zone of skin and 14 other cell types or tissues"/>
</dbReference>
<feature type="domain" description="Ubiquitin-like" evidence="1">
    <location>
        <begin position="3"/>
        <end position="79"/>
    </location>
</feature>
<dbReference type="InParanoid" id="A0A3B1KE83"/>
<evidence type="ECO:0000313" key="2">
    <source>
        <dbReference type="Ensembl" id="ENSAMXP00000052211.1"/>
    </source>
</evidence>